<name>A0A4Z0Q546_9BACT</name>
<proteinExistence type="predicted"/>
<feature type="signal peptide" evidence="1">
    <location>
        <begin position="1"/>
        <end position="29"/>
    </location>
</feature>
<organism evidence="2 3">
    <name type="scientific">Hymenobacter aquaticus</name>
    <dbReference type="NCBI Taxonomy" id="1867101"/>
    <lineage>
        <taxon>Bacteria</taxon>
        <taxon>Pseudomonadati</taxon>
        <taxon>Bacteroidota</taxon>
        <taxon>Cytophagia</taxon>
        <taxon>Cytophagales</taxon>
        <taxon>Hymenobacteraceae</taxon>
        <taxon>Hymenobacter</taxon>
    </lineage>
</organism>
<reference evidence="2 3" key="1">
    <citation type="submission" date="2019-04" db="EMBL/GenBank/DDBJ databases">
        <authorList>
            <person name="Feng G."/>
            <person name="Zhang J."/>
            <person name="Zhu H."/>
        </authorList>
    </citation>
    <scope>NUCLEOTIDE SEQUENCE [LARGE SCALE GENOMIC DNA]</scope>
    <source>
        <strain evidence="2 3">JCM 31653</strain>
    </source>
</reference>
<keyword evidence="1" id="KW-0732">Signal</keyword>
<evidence type="ECO:0000313" key="2">
    <source>
        <dbReference type="EMBL" id="TGE24201.1"/>
    </source>
</evidence>
<dbReference type="AlphaFoldDB" id="A0A4Z0Q546"/>
<evidence type="ECO:0000256" key="1">
    <source>
        <dbReference type="SAM" id="SignalP"/>
    </source>
</evidence>
<evidence type="ECO:0008006" key="4">
    <source>
        <dbReference type="Google" id="ProtNLM"/>
    </source>
</evidence>
<keyword evidence="3" id="KW-1185">Reference proteome</keyword>
<dbReference type="Proteomes" id="UP000297549">
    <property type="component" value="Unassembled WGS sequence"/>
</dbReference>
<evidence type="ECO:0000313" key="3">
    <source>
        <dbReference type="Proteomes" id="UP000297549"/>
    </source>
</evidence>
<sequence>MFTLLFPTPRLLPLLLLCLTLLTACKKDAAAPEPPLEGRWMITQFYSKEYDTAGTLLSEKVSPPGPNPPLMVITPNTVYYINTVTGNVIDPVEQYTREQNKLRLHGTPEREAHIVELTAHKLVLSYPRVFVTSAGYRDGTNTYTR</sequence>
<dbReference type="EMBL" id="SRLC01000001">
    <property type="protein sequence ID" value="TGE24201.1"/>
    <property type="molecule type" value="Genomic_DNA"/>
</dbReference>
<dbReference type="OrthoDB" id="9969399at2"/>
<dbReference type="RefSeq" id="WP_135461543.1">
    <property type="nucleotide sequence ID" value="NZ_SRLC01000001.1"/>
</dbReference>
<protein>
    <recommendedName>
        <fullName evidence="4">Lipocalin-like domain-containing protein</fullName>
    </recommendedName>
</protein>
<feature type="chain" id="PRO_5021366775" description="Lipocalin-like domain-containing protein" evidence="1">
    <location>
        <begin position="30"/>
        <end position="145"/>
    </location>
</feature>
<comment type="caution">
    <text evidence="2">The sequence shown here is derived from an EMBL/GenBank/DDBJ whole genome shotgun (WGS) entry which is preliminary data.</text>
</comment>
<gene>
    <name evidence="2" type="ORF">E5K00_03020</name>
</gene>
<accession>A0A4Z0Q546</accession>